<dbReference type="GO" id="GO:0004803">
    <property type="term" value="F:transposase activity"/>
    <property type="evidence" value="ECO:0007669"/>
    <property type="project" value="InterPro"/>
</dbReference>
<name>A0A3N2QEI9_9RHOB</name>
<proteinExistence type="predicted"/>
<dbReference type="Proteomes" id="UP000268016">
    <property type="component" value="Unassembled WGS sequence"/>
</dbReference>
<dbReference type="EMBL" id="RDRB01000022">
    <property type="protein sequence ID" value="ROT93538.1"/>
    <property type="molecule type" value="Genomic_DNA"/>
</dbReference>
<evidence type="ECO:0000313" key="1">
    <source>
        <dbReference type="EMBL" id="ROT93538.1"/>
    </source>
</evidence>
<organism evidence="1 2">
    <name type="scientific">Histidinibacterium lentulum</name>
    <dbReference type="NCBI Taxonomy" id="2480588"/>
    <lineage>
        <taxon>Bacteria</taxon>
        <taxon>Pseudomonadati</taxon>
        <taxon>Pseudomonadota</taxon>
        <taxon>Alphaproteobacteria</taxon>
        <taxon>Rhodobacterales</taxon>
        <taxon>Paracoccaceae</taxon>
        <taxon>Histidinibacterium</taxon>
    </lineage>
</organism>
<sequence>MAETLRAGATVKDVAVRFGVQPNQLSAWRRLAKNGDLVLPALEDDALEAVFTQLVVRDAEPLGIEVGEPKAWSELRIVVGEVSIQLDADTSAARIADIVRALGAAS</sequence>
<keyword evidence="2" id="KW-1185">Reference proteome</keyword>
<dbReference type="Pfam" id="PF01527">
    <property type="entry name" value="HTH_Tnp_1"/>
    <property type="match status" value="1"/>
</dbReference>
<comment type="caution">
    <text evidence="1">The sequence shown here is derived from an EMBL/GenBank/DDBJ whole genome shotgun (WGS) entry which is preliminary data.</text>
</comment>
<dbReference type="AlphaFoldDB" id="A0A3N2QEI9"/>
<dbReference type="GO" id="GO:0003677">
    <property type="term" value="F:DNA binding"/>
    <property type="evidence" value="ECO:0007669"/>
    <property type="project" value="InterPro"/>
</dbReference>
<dbReference type="InterPro" id="IPR002514">
    <property type="entry name" value="Transposase_8"/>
</dbReference>
<evidence type="ECO:0008006" key="3">
    <source>
        <dbReference type="Google" id="ProtNLM"/>
    </source>
</evidence>
<dbReference type="GO" id="GO:0006313">
    <property type="term" value="P:DNA transposition"/>
    <property type="evidence" value="ECO:0007669"/>
    <property type="project" value="InterPro"/>
</dbReference>
<reference evidence="1 2" key="1">
    <citation type="submission" date="2018-10" db="EMBL/GenBank/DDBJ databases">
        <title>Histidinibacterium lentulum gen. nov., sp. nov., a marine bacterium from the culture broth of Picochlorum sp. 122.</title>
        <authorList>
            <person name="Wang G."/>
        </authorList>
    </citation>
    <scope>NUCLEOTIDE SEQUENCE [LARGE SCALE GENOMIC DNA]</scope>
    <source>
        <strain evidence="1 2">B17</strain>
    </source>
</reference>
<accession>A0A3N2QEI9</accession>
<gene>
    <name evidence="1" type="ORF">EAT49_20875</name>
</gene>
<evidence type="ECO:0000313" key="2">
    <source>
        <dbReference type="Proteomes" id="UP000268016"/>
    </source>
</evidence>
<protein>
    <recommendedName>
        <fullName evidence="3">Transposase</fullName>
    </recommendedName>
</protein>